<sequence length="61" mass="6623">MCSQREKSSELCNPISDLFMVKSVFGSFFGEGGGVCGTRSVMVLYDEICLVPFSGKWGCCV</sequence>
<protein>
    <submittedName>
        <fullName evidence="1">Uncharacterized protein</fullName>
    </submittedName>
</protein>
<dbReference type="AlphaFoldDB" id="A0A0E9WLV9"/>
<accession>A0A0E9WLV9</accession>
<dbReference type="EMBL" id="GBXM01017997">
    <property type="protein sequence ID" value="JAH90580.1"/>
    <property type="molecule type" value="Transcribed_RNA"/>
</dbReference>
<name>A0A0E9WLV9_ANGAN</name>
<evidence type="ECO:0000313" key="1">
    <source>
        <dbReference type="EMBL" id="JAH90580.1"/>
    </source>
</evidence>
<organism evidence="1">
    <name type="scientific">Anguilla anguilla</name>
    <name type="common">European freshwater eel</name>
    <name type="synonym">Muraena anguilla</name>
    <dbReference type="NCBI Taxonomy" id="7936"/>
    <lineage>
        <taxon>Eukaryota</taxon>
        <taxon>Metazoa</taxon>
        <taxon>Chordata</taxon>
        <taxon>Craniata</taxon>
        <taxon>Vertebrata</taxon>
        <taxon>Euteleostomi</taxon>
        <taxon>Actinopterygii</taxon>
        <taxon>Neopterygii</taxon>
        <taxon>Teleostei</taxon>
        <taxon>Anguilliformes</taxon>
        <taxon>Anguillidae</taxon>
        <taxon>Anguilla</taxon>
    </lineage>
</organism>
<reference evidence="1" key="2">
    <citation type="journal article" date="2015" name="Fish Shellfish Immunol.">
        <title>Early steps in the European eel (Anguilla anguilla)-Vibrio vulnificus interaction in the gills: Role of the RtxA13 toxin.</title>
        <authorList>
            <person name="Callol A."/>
            <person name="Pajuelo D."/>
            <person name="Ebbesson L."/>
            <person name="Teles M."/>
            <person name="MacKenzie S."/>
            <person name="Amaro C."/>
        </authorList>
    </citation>
    <scope>NUCLEOTIDE SEQUENCE</scope>
</reference>
<proteinExistence type="predicted"/>
<reference evidence="1" key="1">
    <citation type="submission" date="2014-11" db="EMBL/GenBank/DDBJ databases">
        <authorList>
            <person name="Amaro Gonzalez C."/>
        </authorList>
    </citation>
    <scope>NUCLEOTIDE SEQUENCE</scope>
</reference>